<dbReference type="SMART" id="SM00737">
    <property type="entry name" value="ML"/>
    <property type="match status" value="1"/>
</dbReference>
<dbReference type="AlphaFoldDB" id="A0A3M7MGW3"/>
<evidence type="ECO:0000313" key="10">
    <source>
        <dbReference type="Proteomes" id="UP000265663"/>
    </source>
</evidence>
<dbReference type="Pfam" id="PF02221">
    <property type="entry name" value="E1_DerP2_DerF2"/>
    <property type="match status" value="1"/>
</dbReference>
<dbReference type="Proteomes" id="UP000265663">
    <property type="component" value="Unassembled WGS sequence"/>
</dbReference>
<dbReference type="OrthoDB" id="6409159at2759"/>
<dbReference type="InterPro" id="IPR014756">
    <property type="entry name" value="Ig_E-set"/>
</dbReference>
<evidence type="ECO:0000256" key="6">
    <source>
        <dbReference type="ARBA" id="ARBA00022729"/>
    </source>
</evidence>
<evidence type="ECO:0000256" key="2">
    <source>
        <dbReference type="ARBA" id="ARBA00006370"/>
    </source>
</evidence>
<comment type="function">
    <text evidence="1">Catalyzes the intermembrane transfer of phosphatidylglycerol and phosphatidylinositol.</text>
</comment>
<evidence type="ECO:0000256" key="1">
    <source>
        <dbReference type="ARBA" id="ARBA00002053"/>
    </source>
</evidence>
<organism evidence="9 10">
    <name type="scientific">Pyrenophora seminiperda CCB06</name>
    <dbReference type="NCBI Taxonomy" id="1302712"/>
    <lineage>
        <taxon>Eukaryota</taxon>
        <taxon>Fungi</taxon>
        <taxon>Dikarya</taxon>
        <taxon>Ascomycota</taxon>
        <taxon>Pezizomycotina</taxon>
        <taxon>Dothideomycetes</taxon>
        <taxon>Pleosporomycetidae</taxon>
        <taxon>Pleosporales</taxon>
        <taxon>Pleosporineae</taxon>
        <taxon>Pleosporaceae</taxon>
        <taxon>Pyrenophora</taxon>
    </lineage>
</organism>
<dbReference type="CDD" id="cd00917">
    <property type="entry name" value="PG-PI_TP"/>
    <property type="match status" value="1"/>
</dbReference>
<dbReference type="PANTHER" id="PTHR11306:SF0">
    <property type="entry name" value="PHOSPHATIDYLGLYCEROL_PHOSPHATIDYLINOSITOL TRANSFER PROTEIN"/>
    <property type="match status" value="1"/>
</dbReference>
<sequence>MSSPFRRAYFTFLQLPSPPPAMQLTTLLVAALSAASAAATPSWMGGDQVAIKAEYKVPGDNPLYFCGDPADDMLKIEKVDLSPNPPVPGQSLSIKATGDFKQQVDEGFKMHLQVKYGLITLINQNADGCDTIKKGDLDCPLKKGEMSLTKDVDLPREIPPGTYTVLADVFTADGDKITCLTAKIAFHRGGEMEDIMVNEQGGIGSKIKLGQPRVQMSGPLAGLVQERLRQRREL</sequence>
<dbReference type="InterPro" id="IPR003172">
    <property type="entry name" value="ML_dom"/>
</dbReference>
<evidence type="ECO:0000313" key="9">
    <source>
        <dbReference type="EMBL" id="RMZ73584.1"/>
    </source>
</evidence>
<comment type="subunit">
    <text evidence="3">Monomer.</text>
</comment>
<evidence type="ECO:0000256" key="3">
    <source>
        <dbReference type="ARBA" id="ARBA00011245"/>
    </source>
</evidence>
<accession>A0A3M7MGW3</accession>
<keyword evidence="6" id="KW-0732">Signal</keyword>
<dbReference type="PANTHER" id="PTHR11306">
    <property type="entry name" value="NIEMANN PICK TYPE C2 PROTEIN NPC2-RELATED"/>
    <property type="match status" value="1"/>
</dbReference>
<evidence type="ECO:0000256" key="5">
    <source>
        <dbReference type="ARBA" id="ARBA00022448"/>
    </source>
</evidence>
<proteinExistence type="inferred from homology"/>
<reference evidence="9 10" key="1">
    <citation type="journal article" date="2014" name="PLoS ONE">
        <title>De novo Genome Assembly of the Fungal Plant Pathogen Pyrenophora semeniperda.</title>
        <authorList>
            <person name="Soliai M.M."/>
            <person name="Meyer S.E."/>
            <person name="Udall J.A."/>
            <person name="Elzinga D.E."/>
            <person name="Hermansen R.A."/>
            <person name="Bodily P.M."/>
            <person name="Hart A.A."/>
            <person name="Coleman C.E."/>
        </authorList>
    </citation>
    <scope>NUCLEOTIDE SEQUENCE [LARGE SCALE GENOMIC DNA]</scope>
    <source>
        <strain evidence="9 10">CCB06</strain>
        <tissue evidence="9">Mycelium</tissue>
    </source>
</reference>
<comment type="similarity">
    <text evidence="2">Belongs to the NPC2 family.</text>
</comment>
<name>A0A3M7MGW3_9PLEO</name>
<dbReference type="GO" id="GO:0032366">
    <property type="term" value="P:intracellular sterol transport"/>
    <property type="evidence" value="ECO:0007669"/>
    <property type="project" value="InterPro"/>
</dbReference>
<evidence type="ECO:0000256" key="4">
    <source>
        <dbReference type="ARBA" id="ARBA00016056"/>
    </source>
</evidence>
<keyword evidence="7" id="KW-0445">Lipid transport</keyword>
<dbReference type="Gene3D" id="2.60.40.770">
    <property type="match status" value="1"/>
</dbReference>
<evidence type="ECO:0000256" key="7">
    <source>
        <dbReference type="ARBA" id="ARBA00023055"/>
    </source>
</evidence>
<dbReference type="InterPro" id="IPR033917">
    <property type="entry name" value="ML_PG-PI_TP"/>
</dbReference>
<keyword evidence="10" id="KW-1185">Reference proteome</keyword>
<keyword evidence="5" id="KW-0813">Transport</keyword>
<dbReference type="EMBL" id="KE747840">
    <property type="protein sequence ID" value="RMZ73584.1"/>
    <property type="molecule type" value="Genomic_DNA"/>
</dbReference>
<dbReference type="SUPFAM" id="SSF81296">
    <property type="entry name" value="E set domains"/>
    <property type="match status" value="1"/>
</dbReference>
<feature type="domain" description="MD-2-related lipid-recognition" evidence="8">
    <location>
        <begin position="63"/>
        <end position="184"/>
    </location>
</feature>
<dbReference type="GO" id="GO:0032934">
    <property type="term" value="F:sterol binding"/>
    <property type="evidence" value="ECO:0007669"/>
    <property type="project" value="InterPro"/>
</dbReference>
<dbReference type="InterPro" id="IPR039670">
    <property type="entry name" value="NPC2-like"/>
</dbReference>
<evidence type="ECO:0000259" key="8">
    <source>
        <dbReference type="SMART" id="SM00737"/>
    </source>
</evidence>
<protein>
    <recommendedName>
        <fullName evidence="4">Phosphatidylglycerol/phosphatidylinositol transfer protein</fullName>
    </recommendedName>
</protein>
<gene>
    <name evidence="9" type="ORF">GMOD_00008117</name>
</gene>